<dbReference type="EC" id="5.1.1.-" evidence="3"/>
<protein>
    <submittedName>
        <fullName evidence="3">N-succinyl-L-Arg/Lys racemase</fullName>
        <ecNumber evidence="3">5.1.1.-</ecNumber>
    </submittedName>
</protein>
<evidence type="ECO:0000313" key="3">
    <source>
        <dbReference type="EMBL" id="APW60360.1"/>
    </source>
</evidence>
<dbReference type="InterPro" id="IPR018110">
    <property type="entry name" value="Mandel_Rmase/mucon_lact_enz_CS"/>
</dbReference>
<proteinExistence type="predicted"/>
<dbReference type="Proteomes" id="UP000186309">
    <property type="component" value="Chromosome"/>
</dbReference>
<sequence length="439" mass="47365">MAAGSAGRYVPIASDGRSLKAVKERVLADRSTAAREPEAAAPGRGGVAIRKLELFRIDVPLKKPIKHASYERTSSENLVVRVELTTGQAGYGEGVPRSYVTGETIDSTFKALSGSDWARTIGKPSSFAEVVGRLERLSLPEIDADPRGMAGNAARCALELAVLDAYGRTFGESIGRAVELADVDGLRRFDAPRGARYSAAITAESRRKEIVSAIKFRVYGFRDVKTKVGVVGQDDPKRLETLRRILGRRMDVRLDANEAWPAADLLAKVAPLLRFRPSVLEQPVAHAEVDALTDLRPRLGVPVMLDESLCGWPDAVAAVERKTADVLNVRLSKCGGILPSLRIMALAHRSGLGVQLGCHPGETAILSAAGRHVASRVDGICYLEGSYDRHILRANLTRDDITFGYGGRAGPLKGPGLGVEVDPELLAAMTRERRVITYD</sequence>
<dbReference type="InterPro" id="IPR029065">
    <property type="entry name" value="Enolase_C-like"/>
</dbReference>
<dbReference type="SFLD" id="SFLDG00180">
    <property type="entry name" value="muconate_cycloisomerase"/>
    <property type="match status" value="1"/>
</dbReference>
<dbReference type="SFLD" id="SFLDS00001">
    <property type="entry name" value="Enolase"/>
    <property type="match status" value="1"/>
</dbReference>
<keyword evidence="4" id="KW-1185">Reference proteome</keyword>
<keyword evidence="1" id="KW-0479">Metal-binding</keyword>
<dbReference type="SUPFAM" id="SSF51604">
    <property type="entry name" value="Enolase C-terminal domain-like"/>
    <property type="match status" value="1"/>
</dbReference>
<dbReference type="SMART" id="SM00922">
    <property type="entry name" value="MR_MLE"/>
    <property type="match status" value="1"/>
</dbReference>
<keyword evidence="3" id="KW-0413">Isomerase</keyword>
<dbReference type="PANTHER" id="PTHR48073">
    <property type="entry name" value="O-SUCCINYLBENZOATE SYNTHASE-RELATED"/>
    <property type="match status" value="1"/>
</dbReference>
<dbReference type="InterPro" id="IPR013342">
    <property type="entry name" value="Mandelate_racemase_C"/>
</dbReference>
<organism evidence="3 4">
    <name type="scientific">Paludisphaera borealis</name>
    <dbReference type="NCBI Taxonomy" id="1387353"/>
    <lineage>
        <taxon>Bacteria</taxon>
        <taxon>Pseudomonadati</taxon>
        <taxon>Planctomycetota</taxon>
        <taxon>Planctomycetia</taxon>
        <taxon>Isosphaerales</taxon>
        <taxon>Isosphaeraceae</taxon>
        <taxon>Paludisphaera</taxon>
    </lineage>
</organism>
<dbReference type="GO" id="GO:0046872">
    <property type="term" value="F:metal ion binding"/>
    <property type="evidence" value="ECO:0007669"/>
    <property type="project" value="UniProtKB-KW"/>
</dbReference>
<dbReference type="GO" id="GO:0009063">
    <property type="term" value="P:amino acid catabolic process"/>
    <property type="evidence" value="ECO:0007669"/>
    <property type="project" value="InterPro"/>
</dbReference>
<dbReference type="AlphaFoldDB" id="A0A1U7CN47"/>
<dbReference type="PANTHER" id="PTHR48073:SF2">
    <property type="entry name" value="O-SUCCINYLBENZOATE SYNTHASE"/>
    <property type="match status" value="1"/>
</dbReference>
<feature type="domain" description="Mandelate racemase/muconate lactonizing enzyme C-terminal" evidence="2">
    <location>
        <begin position="207"/>
        <end position="302"/>
    </location>
</feature>
<dbReference type="KEGG" id="pbor:BSF38_01828"/>
<dbReference type="OrthoDB" id="9775391at2"/>
<evidence type="ECO:0000313" key="4">
    <source>
        <dbReference type="Proteomes" id="UP000186309"/>
    </source>
</evidence>
<dbReference type="InterPro" id="IPR029017">
    <property type="entry name" value="Enolase-like_N"/>
</dbReference>
<dbReference type="EMBL" id="CP019082">
    <property type="protein sequence ID" value="APW60360.1"/>
    <property type="molecule type" value="Genomic_DNA"/>
</dbReference>
<dbReference type="InterPro" id="IPR036849">
    <property type="entry name" value="Enolase-like_C_sf"/>
</dbReference>
<gene>
    <name evidence="3" type="ORF">BSF38_01828</name>
</gene>
<evidence type="ECO:0000259" key="2">
    <source>
        <dbReference type="SMART" id="SM00922"/>
    </source>
</evidence>
<dbReference type="PROSITE" id="PS00909">
    <property type="entry name" value="MR_MLE_2"/>
    <property type="match status" value="1"/>
</dbReference>
<accession>A0A1U7CN47</accession>
<name>A0A1U7CN47_9BACT</name>
<dbReference type="Gene3D" id="3.20.20.120">
    <property type="entry name" value="Enolase-like C-terminal domain"/>
    <property type="match status" value="1"/>
</dbReference>
<dbReference type="Gene3D" id="3.30.390.10">
    <property type="entry name" value="Enolase-like, N-terminal domain"/>
    <property type="match status" value="1"/>
</dbReference>
<evidence type="ECO:0000256" key="1">
    <source>
        <dbReference type="ARBA" id="ARBA00022723"/>
    </source>
</evidence>
<reference evidence="4" key="1">
    <citation type="submission" date="2016-12" db="EMBL/GenBank/DDBJ databases">
        <title>Comparative genomics of four Isosphaeraceae planctomycetes: a common pool of plasmids and glycoside hydrolase genes.</title>
        <authorList>
            <person name="Ivanova A."/>
        </authorList>
    </citation>
    <scope>NUCLEOTIDE SEQUENCE [LARGE SCALE GENOMIC DNA]</scope>
    <source>
        <strain evidence="4">PX4</strain>
    </source>
</reference>
<dbReference type="SUPFAM" id="SSF54826">
    <property type="entry name" value="Enolase N-terminal domain-like"/>
    <property type="match status" value="1"/>
</dbReference>
<dbReference type="Pfam" id="PF13378">
    <property type="entry name" value="MR_MLE_C"/>
    <property type="match status" value="1"/>
</dbReference>
<dbReference type="STRING" id="1387353.BSF38_01828"/>
<dbReference type="GO" id="GO:0016853">
    <property type="term" value="F:isomerase activity"/>
    <property type="evidence" value="ECO:0007669"/>
    <property type="project" value="UniProtKB-KW"/>
</dbReference>